<sequence length="180" mass="19989">MVRSSAELMAALSAARSLGLDSWCIGAGAVRTLVWDSLHGHTISTLLADVDLVYYDPDAPPQRDAQLEACLRTAMPSLAWEVTNQAHVHTWFMREFGREVPPLLSLEDGVATWPEYATCVGVSLEAGDTIRVIAPHGLEDLFALRVRHNPARADIDTYRRRIASKRFAQRWPLLVIASLQ</sequence>
<dbReference type="AlphaFoldDB" id="A0A6A7N7Z8"/>
<dbReference type="PANTHER" id="PTHR39166">
    <property type="entry name" value="BLL1166 PROTEIN"/>
    <property type="match status" value="1"/>
</dbReference>
<dbReference type="PANTHER" id="PTHR39166:SF1">
    <property type="entry name" value="BLL1166 PROTEIN"/>
    <property type="match status" value="1"/>
</dbReference>
<evidence type="ECO:0000313" key="2">
    <source>
        <dbReference type="Proteomes" id="UP000440498"/>
    </source>
</evidence>
<evidence type="ECO:0008006" key="3">
    <source>
        <dbReference type="Google" id="ProtNLM"/>
    </source>
</evidence>
<name>A0A6A7N7Z8_9BURK</name>
<dbReference type="EMBL" id="WHUG01000011">
    <property type="protein sequence ID" value="MQA41166.1"/>
    <property type="molecule type" value="Genomic_DNA"/>
</dbReference>
<dbReference type="Proteomes" id="UP000440498">
    <property type="component" value="Unassembled WGS sequence"/>
</dbReference>
<proteinExistence type="predicted"/>
<gene>
    <name evidence="1" type="ORF">GEV02_23770</name>
</gene>
<accession>A0A6A7N7Z8</accession>
<protein>
    <recommendedName>
        <fullName evidence="3">Nucleotidyltransferase family protein</fullName>
    </recommendedName>
</protein>
<reference evidence="1 2" key="1">
    <citation type="submission" date="2019-10" db="EMBL/GenBank/DDBJ databases">
        <title>Two novel species isolated from a subtropical stream in China.</title>
        <authorList>
            <person name="Lu H."/>
        </authorList>
    </citation>
    <scope>NUCLEOTIDE SEQUENCE [LARGE SCALE GENOMIC DNA]</scope>
    <source>
        <strain evidence="1 2">FT29W</strain>
    </source>
</reference>
<dbReference type="Pfam" id="PF06042">
    <property type="entry name" value="NTP_transf_6"/>
    <property type="match status" value="1"/>
</dbReference>
<keyword evidence="2" id="KW-1185">Reference proteome</keyword>
<evidence type="ECO:0000313" key="1">
    <source>
        <dbReference type="EMBL" id="MQA41166.1"/>
    </source>
</evidence>
<comment type="caution">
    <text evidence="1">The sequence shown here is derived from an EMBL/GenBank/DDBJ whole genome shotgun (WGS) entry which is preliminary data.</text>
</comment>
<dbReference type="InterPro" id="IPR009267">
    <property type="entry name" value="NTP_transf_6"/>
</dbReference>
<organism evidence="1 2">
    <name type="scientific">Rugamonas aquatica</name>
    <dbReference type="NCBI Taxonomy" id="2743357"/>
    <lineage>
        <taxon>Bacteria</taxon>
        <taxon>Pseudomonadati</taxon>
        <taxon>Pseudomonadota</taxon>
        <taxon>Betaproteobacteria</taxon>
        <taxon>Burkholderiales</taxon>
        <taxon>Oxalobacteraceae</taxon>
        <taxon>Telluria group</taxon>
        <taxon>Rugamonas</taxon>
    </lineage>
</organism>